<dbReference type="InterPro" id="IPR036005">
    <property type="entry name" value="Creatinase/aminopeptidase-like"/>
</dbReference>
<dbReference type="Pfam" id="PF07802">
    <property type="entry name" value="GCK"/>
    <property type="match status" value="1"/>
</dbReference>
<evidence type="ECO:0000259" key="2">
    <source>
        <dbReference type="SMART" id="SM01227"/>
    </source>
</evidence>
<sequence length="331" mass="36914">MGPALFTRSDRAGLLEKIIVMLEAEEAKEDIAEKCYQVTAALKTRMEAHPDYYEPILRAEKVAEQEAMKELEKKAKKNWWQGPVVDEVALVEHLKENPMFRVGLDVFEDEPYMKPAGLADMKNVVVVPHIASASKWTREGMATLAALNVLGKIKGYPVWSNANNVEPFLNENSPPPAASPSNVNAKTLGLCSSKKTLFCFERNHGDQEDVPTHCAIMRGQAQVQRVDQAEPSIHAERGMLDLQIRPHDVNETQNKDVTEAIFKVAAAYDYKIVEGLLNHQLKQFVIDGNKVILSASNPETKVDDAEYEENEVYAIDIVTSTGDCKVSVICY</sequence>
<dbReference type="InterPro" id="IPR036291">
    <property type="entry name" value="NAD(P)-bd_dom_sf"/>
</dbReference>
<proteinExistence type="inferred from homology"/>
<dbReference type="SUPFAM" id="SSF55920">
    <property type="entry name" value="Creatinase/aminopeptidase"/>
    <property type="match status" value="1"/>
</dbReference>
<dbReference type="AlphaFoldDB" id="A0A835LQP2"/>
<evidence type="ECO:0000313" key="4">
    <source>
        <dbReference type="Proteomes" id="UP000631114"/>
    </source>
</evidence>
<dbReference type="InterPro" id="IPR047113">
    <property type="entry name" value="PA2G4/ARX1"/>
</dbReference>
<dbReference type="Gene3D" id="3.90.230.10">
    <property type="entry name" value="Creatinase/methionine aminopeptidase superfamily"/>
    <property type="match status" value="1"/>
</dbReference>
<dbReference type="InterPro" id="IPR006140">
    <property type="entry name" value="D-isomer_DH_NAD-bd"/>
</dbReference>
<dbReference type="PANTHER" id="PTHR10804:SF11">
    <property type="entry name" value="PROLIFERATION-ASSOCIATED PROTEIN 2G4"/>
    <property type="match status" value="1"/>
</dbReference>
<protein>
    <recommendedName>
        <fullName evidence="2">GCK domain-containing protein</fullName>
    </recommendedName>
</protein>
<evidence type="ECO:0000256" key="1">
    <source>
        <dbReference type="ARBA" id="ARBA00007319"/>
    </source>
</evidence>
<organism evidence="3 4">
    <name type="scientific">Coptis chinensis</name>
    <dbReference type="NCBI Taxonomy" id="261450"/>
    <lineage>
        <taxon>Eukaryota</taxon>
        <taxon>Viridiplantae</taxon>
        <taxon>Streptophyta</taxon>
        <taxon>Embryophyta</taxon>
        <taxon>Tracheophyta</taxon>
        <taxon>Spermatophyta</taxon>
        <taxon>Magnoliopsida</taxon>
        <taxon>Ranunculales</taxon>
        <taxon>Ranunculaceae</taxon>
        <taxon>Coptidoideae</taxon>
        <taxon>Coptis</taxon>
    </lineage>
</organism>
<dbReference type="GO" id="GO:0051287">
    <property type="term" value="F:NAD binding"/>
    <property type="evidence" value="ECO:0007669"/>
    <property type="project" value="InterPro"/>
</dbReference>
<dbReference type="SUPFAM" id="SSF51735">
    <property type="entry name" value="NAD(P)-binding Rossmann-fold domains"/>
    <property type="match status" value="1"/>
</dbReference>
<name>A0A835LQP2_9MAGN</name>
<dbReference type="Gene3D" id="3.40.50.720">
    <property type="entry name" value="NAD(P)-binding Rossmann-like Domain"/>
    <property type="match status" value="2"/>
</dbReference>
<dbReference type="PANTHER" id="PTHR10804">
    <property type="entry name" value="PROTEASE FAMILY M24 METHIONYL AMINOPEPTIDASE, AMINOPEPTIDASE P"/>
    <property type="match status" value="1"/>
</dbReference>
<feature type="domain" description="GCK" evidence="2">
    <location>
        <begin position="11"/>
        <end position="71"/>
    </location>
</feature>
<dbReference type="Pfam" id="PF02826">
    <property type="entry name" value="2-Hacid_dh_C"/>
    <property type="match status" value="1"/>
</dbReference>
<dbReference type="OrthoDB" id="5876363at2759"/>
<dbReference type="EMBL" id="JADFTS010000006">
    <property type="protein sequence ID" value="KAF9600009.1"/>
    <property type="molecule type" value="Genomic_DNA"/>
</dbReference>
<evidence type="ECO:0000313" key="3">
    <source>
        <dbReference type="EMBL" id="KAF9600009.1"/>
    </source>
</evidence>
<gene>
    <name evidence="3" type="ORF">IFM89_002482</name>
</gene>
<comment type="caution">
    <text evidence="3">The sequence shown here is derived from an EMBL/GenBank/DDBJ whole genome shotgun (WGS) entry which is preliminary data.</text>
</comment>
<dbReference type="InterPro" id="IPR012891">
    <property type="entry name" value="GCK_dom"/>
</dbReference>
<reference evidence="3 4" key="1">
    <citation type="submission" date="2020-10" db="EMBL/GenBank/DDBJ databases">
        <title>The Coptis chinensis genome and diversification of protoberbering-type alkaloids.</title>
        <authorList>
            <person name="Wang B."/>
            <person name="Shu S."/>
            <person name="Song C."/>
            <person name="Liu Y."/>
        </authorList>
    </citation>
    <scope>NUCLEOTIDE SEQUENCE [LARGE SCALE GENOMIC DNA]</scope>
    <source>
        <strain evidence="3">HL-2020</strain>
        <tissue evidence="3">Leaf</tissue>
    </source>
</reference>
<comment type="similarity">
    <text evidence="1">Belongs to the peptidase M24 family.</text>
</comment>
<dbReference type="SMART" id="SM01227">
    <property type="entry name" value="GCK"/>
    <property type="match status" value="1"/>
</dbReference>
<accession>A0A835LQP2</accession>
<keyword evidence="4" id="KW-1185">Reference proteome</keyword>
<dbReference type="Proteomes" id="UP000631114">
    <property type="component" value="Unassembled WGS sequence"/>
</dbReference>